<dbReference type="EMBL" id="PQWY01000004">
    <property type="protein sequence ID" value="PPK32840.1"/>
    <property type="molecule type" value="Genomic_DNA"/>
</dbReference>
<dbReference type="HAMAP" id="MF_00006">
    <property type="entry name" value="Arg_succ_lyase"/>
    <property type="match status" value="1"/>
</dbReference>
<keyword evidence="6" id="KW-0028">Amino-acid biosynthesis</keyword>
<dbReference type="Gene3D" id="1.10.40.30">
    <property type="entry name" value="Fumarase/aspartase (C-terminal domain)"/>
    <property type="match status" value="1"/>
</dbReference>
<accession>A0A2S6F5X7</accession>
<dbReference type="Gene3D" id="1.20.200.10">
    <property type="entry name" value="Fumarase/aspartase (Central domain)"/>
    <property type="match status" value="1"/>
</dbReference>
<protein>
    <recommendedName>
        <fullName evidence="4 6">Argininosuccinate lyase</fullName>
        <shortName evidence="6">ASAL</shortName>
        <ecNumber evidence="4 6">4.3.2.1</ecNumber>
    </recommendedName>
    <alternativeName>
        <fullName evidence="6">Arginosuccinase</fullName>
    </alternativeName>
</protein>
<evidence type="ECO:0000256" key="1">
    <source>
        <dbReference type="ARBA" id="ARBA00000985"/>
    </source>
</evidence>
<keyword evidence="6 9" id="KW-0456">Lyase</keyword>
<organism evidence="9 10">
    <name type="scientific">Legionella pneumophila</name>
    <dbReference type="NCBI Taxonomy" id="446"/>
    <lineage>
        <taxon>Bacteria</taxon>
        <taxon>Pseudomonadati</taxon>
        <taxon>Pseudomonadota</taxon>
        <taxon>Gammaproteobacteria</taxon>
        <taxon>Legionellales</taxon>
        <taxon>Legionellaceae</taxon>
        <taxon>Legionella</taxon>
    </lineage>
</organism>
<comment type="catalytic activity">
    <reaction evidence="1 6">
        <text>2-(N(omega)-L-arginino)succinate = fumarate + L-arginine</text>
        <dbReference type="Rhea" id="RHEA:24020"/>
        <dbReference type="ChEBI" id="CHEBI:29806"/>
        <dbReference type="ChEBI" id="CHEBI:32682"/>
        <dbReference type="ChEBI" id="CHEBI:57472"/>
        <dbReference type="EC" id="4.3.2.1"/>
    </reaction>
</comment>
<evidence type="ECO:0000256" key="4">
    <source>
        <dbReference type="ARBA" id="ARBA00012338"/>
    </source>
</evidence>
<dbReference type="AlphaFoldDB" id="A0A2S6F5X7"/>
<comment type="pathway">
    <text evidence="2 6">Amino-acid biosynthesis; L-arginine biosynthesis; L-arginine from L-ornithine and carbamoyl phosphate: step 3/3.</text>
</comment>
<dbReference type="Gene3D" id="1.10.275.10">
    <property type="entry name" value="Fumarase/aspartase (N-terminal domain)"/>
    <property type="match status" value="1"/>
</dbReference>
<dbReference type="PRINTS" id="PR00145">
    <property type="entry name" value="ARGSUCLYASE"/>
</dbReference>
<dbReference type="SUPFAM" id="SSF48557">
    <property type="entry name" value="L-aspartase-like"/>
    <property type="match status" value="1"/>
</dbReference>
<keyword evidence="5 6" id="KW-0055">Arginine biosynthesis</keyword>
<proteinExistence type="inferred from homology"/>
<dbReference type="InterPro" id="IPR008948">
    <property type="entry name" value="L-Aspartase-like"/>
</dbReference>
<dbReference type="InterPro" id="IPR009049">
    <property type="entry name" value="Argininosuccinate_lyase"/>
</dbReference>
<dbReference type="FunFam" id="1.20.200.10:FF:000015">
    <property type="entry name" value="argininosuccinate lyase isoform X2"/>
    <property type="match status" value="1"/>
</dbReference>
<evidence type="ECO:0000313" key="10">
    <source>
        <dbReference type="Proteomes" id="UP000239239"/>
    </source>
</evidence>
<comment type="subcellular location">
    <subcellularLocation>
        <location evidence="6">Cytoplasm</location>
    </subcellularLocation>
</comment>
<dbReference type="InterPro" id="IPR029419">
    <property type="entry name" value="Arg_succ_lyase_C"/>
</dbReference>
<evidence type="ECO:0000259" key="8">
    <source>
        <dbReference type="Pfam" id="PF14698"/>
    </source>
</evidence>
<dbReference type="GO" id="GO:0005829">
    <property type="term" value="C:cytosol"/>
    <property type="evidence" value="ECO:0007669"/>
    <property type="project" value="TreeGrafter"/>
</dbReference>
<evidence type="ECO:0000256" key="2">
    <source>
        <dbReference type="ARBA" id="ARBA00004941"/>
    </source>
</evidence>
<comment type="similarity">
    <text evidence="3">In the N-terminal section; belongs to the lyase 1 family. Argininosuccinate lyase subfamily.</text>
</comment>
<evidence type="ECO:0000256" key="6">
    <source>
        <dbReference type="HAMAP-Rule" id="MF_00006"/>
    </source>
</evidence>
<dbReference type="FunFam" id="1.10.275.10:FF:000002">
    <property type="entry name" value="Argininosuccinate lyase"/>
    <property type="match status" value="1"/>
</dbReference>
<dbReference type="PANTHER" id="PTHR43814:SF1">
    <property type="entry name" value="ARGININOSUCCINATE LYASE"/>
    <property type="match status" value="1"/>
</dbReference>
<dbReference type="EC" id="4.3.2.1" evidence="4 6"/>
<evidence type="ECO:0000259" key="7">
    <source>
        <dbReference type="Pfam" id="PF00206"/>
    </source>
</evidence>
<evidence type="ECO:0000313" key="9">
    <source>
        <dbReference type="EMBL" id="PPK32840.1"/>
    </source>
</evidence>
<dbReference type="InterPro" id="IPR000362">
    <property type="entry name" value="Fumarate_lyase_fam"/>
</dbReference>
<comment type="caution">
    <text evidence="9">The sequence shown here is derived from an EMBL/GenBank/DDBJ whole genome shotgun (WGS) entry which is preliminary data.</text>
</comment>
<dbReference type="PANTHER" id="PTHR43814">
    <property type="entry name" value="ARGININOSUCCINATE LYASE"/>
    <property type="match status" value="1"/>
</dbReference>
<dbReference type="PRINTS" id="PR00149">
    <property type="entry name" value="FUMRATELYASE"/>
</dbReference>
<keyword evidence="6" id="KW-0963">Cytoplasm</keyword>
<dbReference type="PROSITE" id="PS00163">
    <property type="entry name" value="FUMARATE_LYASES"/>
    <property type="match status" value="1"/>
</dbReference>
<feature type="domain" description="Fumarate lyase N-terminal" evidence="7">
    <location>
        <begin position="38"/>
        <end position="333"/>
    </location>
</feature>
<gene>
    <name evidence="6 9" type="primary">argH</name>
    <name evidence="9" type="ORF">C3928_03140</name>
</gene>
<dbReference type="OrthoDB" id="9769623at2"/>
<dbReference type="InterPro" id="IPR020557">
    <property type="entry name" value="Fumarate_lyase_CS"/>
</dbReference>
<dbReference type="GO" id="GO:0004056">
    <property type="term" value="F:argininosuccinate lyase activity"/>
    <property type="evidence" value="ECO:0007669"/>
    <property type="project" value="UniProtKB-UniRule"/>
</dbReference>
<comment type="similarity">
    <text evidence="6">Belongs to the lyase 1 family. Argininosuccinate lyase subfamily.</text>
</comment>
<dbReference type="GO" id="GO:0042450">
    <property type="term" value="P:L-arginine biosynthetic process via ornithine"/>
    <property type="evidence" value="ECO:0007669"/>
    <property type="project" value="UniProtKB-UniRule"/>
</dbReference>
<dbReference type="Proteomes" id="UP000239239">
    <property type="component" value="Unassembled WGS sequence"/>
</dbReference>
<sequence length="441" mass="49744">MYTTKRTLKDSLTSFLYPLKSIARCIREGIMTNKTWGGRFKKSLDSRVNQFNASLAFDHVLFDQDINGSQVHVKQLAKQQILTEAESQAIFSALEEIRSEIKQGQYSFNERDEEDIHMFIEQLLTQKLGELGKKLHTGRSRNDQVALDLRLYTRDKGYLINALLTGLIDCLDDLTSKHQQDLMPGYTHLQQAQPVTLGTYFNAYQSMFSRDKSRLEDWFKRMNYSPLGAGALAGSTLPLDREWVAESLGFTGIISNTLDAVSDRDFVIELCSVAAMIMMHLSRLCEDLILWSTQEFDFITLDDAFATGSSLMPNKKNPDVPELIRGKSGRVYGHLMAILTVMKGLPLAYNKDMQEDKEGLFDTINTIIGCLQIIIPFLQSLTFNTPLMRAKAQSGYLDATAILESLVMKGIPFRDAHHQVGLWIAEAIEKQCSLTELLKGG</sequence>
<dbReference type="NCBIfam" id="TIGR00838">
    <property type="entry name" value="argH"/>
    <property type="match status" value="1"/>
</dbReference>
<evidence type="ECO:0000256" key="5">
    <source>
        <dbReference type="ARBA" id="ARBA00022571"/>
    </source>
</evidence>
<dbReference type="InterPro" id="IPR022761">
    <property type="entry name" value="Fumarate_lyase_N"/>
</dbReference>
<dbReference type="Pfam" id="PF14698">
    <property type="entry name" value="ASL_C2"/>
    <property type="match status" value="1"/>
</dbReference>
<reference evidence="9 10" key="1">
    <citation type="submission" date="2018-02" db="EMBL/GenBank/DDBJ databases">
        <title>Draft genome sequences of four Legionella pneumophila clinical strains isolated in Ontario.</title>
        <authorList>
            <person name="Fortuna A."/>
            <person name="Ramnarine R."/>
            <person name="Li A."/>
            <person name="Frantz C."/>
            <person name="Mallo G."/>
        </authorList>
    </citation>
    <scope>NUCLEOTIDE SEQUENCE [LARGE SCALE GENOMIC DNA]</scope>
    <source>
        <strain evidence="9 10">LG61</strain>
    </source>
</reference>
<dbReference type="CDD" id="cd01359">
    <property type="entry name" value="Argininosuccinate_lyase"/>
    <property type="match status" value="1"/>
</dbReference>
<dbReference type="Pfam" id="PF00206">
    <property type="entry name" value="Lyase_1"/>
    <property type="match status" value="1"/>
</dbReference>
<dbReference type="InterPro" id="IPR024083">
    <property type="entry name" value="Fumarase/histidase_N"/>
</dbReference>
<dbReference type="UniPathway" id="UPA00068">
    <property type="reaction ID" value="UER00114"/>
</dbReference>
<feature type="domain" description="Argininosuccinate lyase C-terminal" evidence="8">
    <location>
        <begin position="396"/>
        <end position="437"/>
    </location>
</feature>
<name>A0A2S6F5X7_LEGPN</name>
<evidence type="ECO:0000256" key="3">
    <source>
        <dbReference type="ARBA" id="ARBA00005552"/>
    </source>
</evidence>